<feature type="region of interest" description="Disordered" evidence="1">
    <location>
        <begin position="468"/>
        <end position="497"/>
    </location>
</feature>
<gene>
    <name evidence="2" type="ORF">FH972_004757</name>
</gene>
<feature type="compositionally biased region" description="Polar residues" evidence="1">
    <location>
        <begin position="598"/>
        <end position="609"/>
    </location>
</feature>
<dbReference type="PANTHER" id="PTHR37241">
    <property type="entry name" value="NEUROFILAMENT HEAVY PROTEIN"/>
    <property type="match status" value="1"/>
</dbReference>
<dbReference type="EMBL" id="CM017322">
    <property type="protein sequence ID" value="KAE8008224.1"/>
    <property type="molecule type" value="Genomic_DNA"/>
</dbReference>
<proteinExistence type="predicted"/>
<keyword evidence="3" id="KW-1185">Reference proteome</keyword>
<feature type="compositionally biased region" description="Basic and acidic residues" evidence="1">
    <location>
        <begin position="274"/>
        <end position="288"/>
    </location>
</feature>
<evidence type="ECO:0000313" key="2">
    <source>
        <dbReference type="EMBL" id="KAE8008224.1"/>
    </source>
</evidence>
<feature type="compositionally biased region" description="Polar residues" evidence="1">
    <location>
        <begin position="364"/>
        <end position="376"/>
    </location>
</feature>
<evidence type="ECO:0000313" key="3">
    <source>
        <dbReference type="Proteomes" id="UP000327013"/>
    </source>
</evidence>
<protein>
    <submittedName>
        <fullName evidence="2">Uncharacterized protein</fullName>
    </submittedName>
</protein>
<feature type="compositionally biased region" description="Polar residues" evidence="1">
    <location>
        <begin position="687"/>
        <end position="702"/>
    </location>
</feature>
<dbReference type="PANTHER" id="PTHR37241:SF1">
    <property type="entry name" value="NEUROFILAMENT HEAVY PROTEIN"/>
    <property type="match status" value="1"/>
</dbReference>
<feature type="region of interest" description="Disordered" evidence="1">
    <location>
        <begin position="519"/>
        <end position="614"/>
    </location>
</feature>
<dbReference type="OrthoDB" id="785936at2759"/>
<feature type="region of interest" description="Disordered" evidence="1">
    <location>
        <begin position="261"/>
        <end position="442"/>
    </location>
</feature>
<dbReference type="Proteomes" id="UP000327013">
    <property type="component" value="Chromosome 2"/>
</dbReference>
<sequence>MEEPQEMQIDGGKQGDEFYEKIEAPKFVDFTAPDQYCPDDRYWFCLRVGCDQKHEEEIDSEEIYKDFVLRVMAARSPNIRLRKALNRKAASGNVKCPLTAPPKSSRSRIPRLALISSISQKVVHKPSTATPDSKKKQPCDVSKALTTPRNRKRLSNPNTFRSVRNPKATTIAVPKNRVVAKALAFNSPKKAIKTKTCSELNTPVRTICAAMKKLEITDGKKHVLGYDKSLPIGGASRKQLRGREVKSRVYDALNSRSRNVQEAKSSRCLKRKNNGKDIKPSCDHVPHEGDDDSSDMDIEEKSRNGSFEGCSGEANGHEECLATVKSQQGEHSVEVFSDASRGDIISLSSSEERDSGENEAPKSEAQSSVAEGTSEGSDQEDKTVSSSGKEKIPKVEESDDKENILACDTENGSEAIDDDEKENALASDDNRVQNHNDGKHGNIILGKKEISKISKKVNRVIGKTLKEGSIPAASGAQGVKYRKPKPTNPKPFRLRTDERRILKEANLEKKILTPLSEITTGSRLHGGNSQRKHLKAIQKNERCRRKSENERDIHEGGEKKLDRRAPEKQSIRIGSTCLKHSKGKVERKSSPMTPCRRTISSHQKPNLVTSPMEREKAAQKLQNSLKKIKSPIIQQKLVRPSGAMSSRKETVSLMTPRQLSVIKETSSKFLTPKNVAKPSEHAAPGTKASTHTASRSLSQGRRPTTIPKEPIFHSIHVPKSCTRKQQT</sequence>
<feature type="compositionally biased region" description="Basic and acidic residues" evidence="1">
    <location>
        <begin position="428"/>
        <end position="442"/>
    </location>
</feature>
<accession>A0A5N6QMH8</accession>
<evidence type="ECO:0000256" key="1">
    <source>
        <dbReference type="SAM" id="MobiDB-lite"/>
    </source>
</evidence>
<feature type="compositionally biased region" description="Basic and acidic residues" evidence="1">
    <location>
        <begin position="379"/>
        <end position="396"/>
    </location>
</feature>
<feature type="region of interest" description="Disordered" evidence="1">
    <location>
        <begin position="670"/>
        <end position="727"/>
    </location>
</feature>
<feature type="compositionally biased region" description="Basic and acidic residues" evidence="1">
    <location>
        <begin position="350"/>
        <end position="362"/>
    </location>
</feature>
<reference evidence="2 3" key="1">
    <citation type="submission" date="2019-06" db="EMBL/GenBank/DDBJ databases">
        <title>A chromosomal-level reference genome of Carpinus fangiana (Coryloideae, Betulaceae).</title>
        <authorList>
            <person name="Yang X."/>
            <person name="Wang Z."/>
            <person name="Zhang L."/>
            <person name="Hao G."/>
            <person name="Liu J."/>
            <person name="Yang Y."/>
        </authorList>
    </citation>
    <scope>NUCLEOTIDE SEQUENCE [LARGE SCALE GENOMIC DNA]</scope>
    <source>
        <strain evidence="2">Cfa_2016G</strain>
        <tissue evidence="2">Leaf</tissue>
    </source>
</reference>
<feature type="region of interest" description="Disordered" evidence="1">
    <location>
        <begin position="123"/>
        <end position="162"/>
    </location>
</feature>
<organism evidence="2 3">
    <name type="scientific">Carpinus fangiana</name>
    <dbReference type="NCBI Taxonomy" id="176857"/>
    <lineage>
        <taxon>Eukaryota</taxon>
        <taxon>Viridiplantae</taxon>
        <taxon>Streptophyta</taxon>
        <taxon>Embryophyta</taxon>
        <taxon>Tracheophyta</taxon>
        <taxon>Spermatophyta</taxon>
        <taxon>Magnoliopsida</taxon>
        <taxon>eudicotyledons</taxon>
        <taxon>Gunneridae</taxon>
        <taxon>Pentapetalae</taxon>
        <taxon>rosids</taxon>
        <taxon>fabids</taxon>
        <taxon>Fagales</taxon>
        <taxon>Betulaceae</taxon>
        <taxon>Carpinus</taxon>
    </lineage>
</organism>
<dbReference type="AlphaFoldDB" id="A0A5N6QMH8"/>
<feature type="compositionally biased region" description="Basic and acidic residues" evidence="1">
    <location>
        <begin position="538"/>
        <end position="570"/>
    </location>
</feature>
<feature type="compositionally biased region" description="Acidic residues" evidence="1">
    <location>
        <begin position="289"/>
        <end position="298"/>
    </location>
</feature>
<name>A0A5N6QMH8_9ROSI</name>